<dbReference type="NCBIfam" id="TIGR00231">
    <property type="entry name" value="small_GTP"/>
    <property type="match status" value="1"/>
</dbReference>
<evidence type="ECO:0000256" key="2">
    <source>
        <dbReference type="ARBA" id="ARBA00023134"/>
    </source>
</evidence>
<dbReference type="PANTHER" id="PTHR24073">
    <property type="entry name" value="DRAB5-RELATED"/>
    <property type="match status" value="1"/>
</dbReference>
<dbReference type="BRENDA" id="3.6.5.2">
    <property type="organism ID" value="7896"/>
</dbReference>
<dbReference type="Gene3D" id="3.40.50.300">
    <property type="entry name" value="P-loop containing nucleotide triphosphate hydrolases"/>
    <property type="match status" value="1"/>
</dbReference>
<dbReference type="InterPro" id="IPR005225">
    <property type="entry name" value="Small_GTP-bd"/>
</dbReference>
<dbReference type="SMART" id="SM00174">
    <property type="entry name" value="RHO"/>
    <property type="match status" value="1"/>
</dbReference>
<dbReference type="SUPFAM" id="SSF52540">
    <property type="entry name" value="P-loop containing nucleoside triphosphate hydrolases"/>
    <property type="match status" value="1"/>
</dbReference>
<dbReference type="AlphaFoldDB" id="A1XKS5"/>
<dbReference type="InterPro" id="IPR001806">
    <property type="entry name" value="Small_GTPase"/>
</dbReference>
<dbReference type="GO" id="GO:0003924">
    <property type="term" value="F:GTPase activity"/>
    <property type="evidence" value="ECO:0007669"/>
    <property type="project" value="InterPro"/>
</dbReference>
<feature type="compositionally biased region" description="Polar residues" evidence="3">
    <location>
        <begin position="203"/>
        <end position="217"/>
    </location>
</feature>
<dbReference type="PRINTS" id="PR00449">
    <property type="entry name" value="RASTRNSFRMNG"/>
</dbReference>
<sequence>MAAPAEVKSKADAKLIILGCANVGKTCLIQRYLNDKFTDTISSVGASLALKRWDDWTVAVWDTAGEEKYAPLSAFYCRGASVAILAFDLTDRTTLTKLKETFIPLLEDSVYDCLTIVTGTKQDLVSSQGRQVKSSEGVELAEQLYTTQLQALRGSQNSFLKGLDPKKLYIETSSKTGEGVQELFDQIRSIVLPHLRKTIPKSGKTSVKSSDGVTVLNSEPPAGKSRCCG</sequence>
<reference evidence="4" key="1">
    <citation type="journal article" date="2007" name="J. Mol. Evol.">
        <title>Ras-like small GTPases form a large family of proteins in the marine sponge Suberites domuncula.</title>
        <authorList>
            <person name="Cetkovic H."/>
            <person name="Mikoc A."/>
            <person name="Muller W.E."/>
            <person name="Gamulin V."/>
        </authorList>
    </citation>
    <scope>NUCLEOTIDE SEQUENCE</scope>
</reference>
<proteinExistence type="predicted"/>
<dbReference type="SMART" id="SM00175">
    <property type="entry name" value="RAB"/>
    <property type="match status" value="1"/>
</dbReference>
<dbReference type="Pfam" id="PF00071">
    <property type="entry name" value="Ras"/>
    <property type="match status" value="1"/>
</dbReference>
<dbReference type="InterPro" id="IPR027417">
    <property type="entry name" value="P-loop_NTPase"/>
</dbReference>
<feature type="region of interest" description="Disordered" evidence="3">
    <location>
        <begin position="201"/>
        <end position="229"/>
    </location>
</feature>
<dbReference type="EMBL" id="DQ414567">
    <property type="protein sequence ID" value="ABD65438.1"/>
    <property type="molecule type" value="Genomic_DNA"/>
</dbReference>
<evidence type="ECO:0000313" key="4">
    <source>
        <dbReference type="EMBL" id="ABD65438.1"/>
    </source>
</evidence>
<organism evidence="4">
    <name type="scientific">Suberites domuncula</name>
    <name type="common">Sponge</name>
    <dbReference type="NCBI Taxonomy" id="55567"/>
    <lineage>
        <taxon>Eukaryota</taxon>
        <taxon>Metazoa</taxon>
        <taxon>Porifera</taxon>
        <taxon>Demospongiae</taxon>
        <taxon>Heteroscleromorpha</taxon>
        <taxon>Suberitida</taxon>
        <taxon>Suberitidae</taxon>
        <taxon>Suberites</taxon>
    </lineage>
</organism>
<evidence type="ECO:0000256" key="3">
    <source>
        <dbReference type="SAM" id="MobiDB-lite"/>
    </source>
</evidence>
<keyword evidence="2" id="KW-0342">GTP-binding</keyword>
<keyword evidence="1" id="KW-0547">Nucleotide-binding</keyword>
<dbReference type="GO" id="GO:0005525">
    <property type="term" value="F:GTP binding"/>
    <property type="evidence" value="ECO:0007669"/>
    <property type="project" value="UniProtKB-KW"/>
</dbReference>
<dbReference type="PROSITE" id="PS51419">
    <property type="entry name" value="RAB"/>
    <property type="match status" value="1"/>
</dbReference>
<accession>A1XKS5</accession>
<name>A1XKS5_SUBDO</name>
<evidence type="ECO:0000256" key="1">
    <source>
        <dbReference type="ARBA" id="ARBA00022741"/>
    </source>
</evidence>
<protein>
    <submittedName>
        <fullName evidence="4">Rab20-like</fullName>
    </submittedName>
</protein>
<dbReference type="SMART" id="SM00173">
    <property type="entry name" value="RAS"/>
    <property type="match status" value="1"/>
</dbReference>